<dbReference type="PANTHER" id="PTHR13693:SF100">
    <property type="entry name" value="8-AMINO-7-OXONONANOATE SYNTHASE"/>
    <property type="match status" value="1"/>
</dbReference>
<evidence type="ECO:0000256" key="10">
    <source>
        <dbReference type="PIRSR" id="PIRSR604723-51"/>
    </source>
</evidence>
<dbReference type="InterPro" id="IPR015421">
    <property type="entry name" value="PyrdxlP-dep_Trfase_major"/>
</dbReference>
<proteinExistence type="predicted"/>
<feature type="modified residue" description="N6-(pyridoxal phosphate)lysine" evidence="10">
    <location>
        <position position="239"/>
    </location>
</feature>
<dbReference type="EMBL" id="CP042912">
    <property type="protein sequence ID" value="QEG25085.1"/>
    <property type="molecule type" value="Genomic_DNA"/>
</dbReference>
<dbReference type="GO" id="GO:0030170">
    <property type="term" value="F:pyridoxal phosphate binding"/>
    <property type="evidence" value="ECO:0007669"/>
    <property type="project" value="InterPro"/>
</dbReference>
<dbReference type="OrthoDB" id="9807157at2"/>
<evidence type="ECO:0000256" key="6">
    <source>
        <dbReference type="ARBA" id="ARBA00022756"/>
    </source>
</evidence>
<dbReference type="AlphaFoldDB" id="A0A5B9PIH5"/>
<protein>
    <recommendedName>
        <fullName evidence="4 9">8-amino-7-oxononanoate synthase</fullName>
        <ecNumber evidence="4 9">2.3.1.47</ecNumber>
    </recommendedName>
</protein>
<feature type="domain" description="Aminotransferase class I/classII large" evidence="11">
    <location>
        <begin position="40"/>
        <end position="378"/>
    </location>
</feature>
<dbReference type="InterPro" id="IPR015424">
    <property type="entry name" value="PyrdxlP-dep_Trfase"/>
</dbReference>
<dbReference type="EC" id="2.3.1.47" evidence="4 9"/>
<evidence type="ECO:0000256" key="9">
    <source>
        <dbReference type="NCBIfam" id="TIGR00858"/>
    </source>
</evidence>
<evidence type="ECO:0000256" key="7">
    <source>
        <dbReference type="ARBA" id="ARBA00022898"/>
    </source>
</evidence>
<dbReference type="InterPro" id="IPR015422">
    <property type="entry name" value="PyrdxlP-dep_Trfase_small"/>
</dbReference>
<dbReference type="RefSeq" id="WP_075084189.1">
    <property type="nucleotide sequence ID" value="NZ_CP042912.1"/>
</dbReference>
<dbReference type="GO" id="GO:0009102">
    <property type="term" value="P:biotin biosynthetic process"/>
    <property type="evidence" value="ECO:0007669"/>
    <property type="project" value="UniProtKB-UniRule"/>
</dbReference>
<dbReference type="STRING" id="980251.GCA_001642875_01386"/>
<name>A0A5B9PIH5_9BACT</name>
<dbReference type="UniPathway" id="UPA00078"/>
<reference evidence="12 13" key="1">
    <citation type="submission" date="2019-08" db="EMBL/GenBank/DDBJ databases">
        <title>Deep-cultivation of Planctomycetes and their phenomic and genomic characterization uncovers novel biology.</title>
        <authorList>
            <person name="Wiegand S."/>
            <person name="Jogler M."/>
            <person name="Boedeker C."/>
            <person name="Pinto D."/>
            <person name="Vollmers J."/>
            <person name="Rivas-Marin E."/>
            <person name="Kohn T."/>
            <person name="Peeters S.H."/>
            <person name="Heuer A."/>
            <person name="Rast P."/>
            <person name="Oberbeckmann S."/>
            <person name="Bunk B."/>
            <person name="Jeske O."/>
            <person name="Meyerdierks A."/>
            <person name="Storesund J.E."/>
            <person name="Kallscheuer N."/>
            <person name="Luecker S."/>
            <person name="Lage O.M."/>
            <person name="Pohl T."/>
            <person name="Merkel B.J."/>
            <person name="Hornburger P."/>
            <person name="Mueller R.-W."/>
            <person name="Bruemmer F."/>
            <person name="Labrenz M."/>
            <person name="Spormann A.M."/>
            <person name="Op den Camp H."/>
            <person name="Overmann J."/>
            <person name="Amann R."/>
            <person name="Jetten M.S.M."/>
            <person name="Mascher T."/>
            <person name="Medema M.H."/>
            <person name="Devos D.P."/>
            <person name="Kaster A.-K."/>
            <person name="Ovreas L."/>
            <person name="Rohde M."/>
            <person name="Galperin M.Y."/>
            <person name="Jogler C."/>
        </authorList>
    </citation>
    <scope>NUCLEOTIDE SEQUENCE [LARGE SCALE GENOMIC DNA]</scope>
    <source>
        <strain evidence="12 13">FC18</strain>
    </source>
</reference>
<dbReference type="NCBIfam" id="TIGR00858">
    <property type="entry name" value="bioF"/>
    <property type="match status" value="1"/>
</dbReference>
<comment type="cofactor">
    <cofactor evidence="1 10">
        <name>pyridoxal 5'-phosphate</name>
        <dbReference type="ChEBI" id="CHEBI:597326"/>
    </cofactor>
</comment>
<dbReference type="SUPFAM" id="SSF53383">
    <property type="entry name" value="PLP-dependent transferases"/>
    <property type="match status" value="1"/>
</dbReference>
<keyword evidence="6" id="KW-0093">Biotin biosynthesis</keyword>
<keyword evidence="5 12" id="KW-0808">Transferase</keyword>
<dbReference type="Gene3D" id="3.90.1150.10">
    <property type="entry name" value="Aspartate Aminotransferase, domain 1"/>
    <property type="match status" value="1"/>
</dbReference>
<evidence type="ECO:0000313" key="13">
    <source>
        <dbReference type="Proteomes" id="UP000322214"/>
    </source>
</evidence>
<evidence type="ECO:0000256" key="4">
    <source>
        <dbReference type="ARBA" id="ARBA00013187"/>
    </source>
</evidence>
<comment type="pathway">
    <text evidence="2">Cofactor biosynthesis; biotin biosynthesis.</text>
</comment>
<organism evidence="12 13">
    <name type="scientific">Mariniblastus fucicola</name>
    <dbReference type="NCBI Taxonomy" id="980251"/>
    <lineage>
        <taxon>Bacteria</taxon>
        <taxon>Pseudomonadati</taxon>
        <taxon>Planctomycetota</taxon>
        <taxon>Planctomycetia</taxon>
        <taxon>Pirellulales</taxon>
        <taxon>Pirellulaceae</taxon>
        <taxon>Mariniblastus</taxon>
    </lineage>
</organism>
<dbReference type="PANTHER" id="PTHR13693">
    <property type="entry name" value="CLASS II AMINOTRANSFERASE/8-AMINO-7-OXONONANOATE SYNTHASE"/>
    <property type="match status" value="1"/>
</dbReference>
<dbReference type="Proteomes" id="UP000322214">
    <property type="component" value="Chromosome"/>
</dbReference>
<keyword evidence="7 10" id="KW-0663">Pyridoxal phosphate</keyword>
<evidence type="ECO:0000256" key="3">
    <source>
        <dbReference type="ARBA" id="ARBA00011738"/>
    </source>
</evidence>
<evidence type="ECO:0000259" key="11">
    <source>
        <dbReference type="Pfam" id="PF00155"/>
    </source>
</evidence>
<accession>A0A5B9PIH5</accession>
<comment type="subunit">
    <text evidence="3">Homodimer.</text>
</comment>
<keyword evidence="12" id="KW-0012">Acyltransferase</keyword>
<dbReference type="InterPro" id="IPR004723">
    <property type="entry name" value="AONS_Archaea/Proteobacteria"/>
</dbReference>
<keyword evidence="13" id="KW-1185">Reference proteome</keyword>
<comment type="catalytic activity">
    <reaction evidence="8">
        <text>6-carboxyhexanoyl-[ACP] + L-alanine + H(+) = (8S)-8-amino-7-oxononanoate + holo-[ACP] + CO2</text>
        <dbReference type="Rhea" id="RHEA:42288"/>
        <dbReference type="Rhea" id="RHEA-COMP:9685"/>
        <dbReference type="Rhea" id="RHEA-COMP:9955"/>
        <dbReference type="ChEBI" id="CHEBI:15378"/>
        <dbReference type="ChEBI" id="CHEBI:16526"/>
        <dbReference type="ChEBI" id="CHEBI:57972"/>
        <dbReference type="ChEBI" id="CHEBI:64479"/>
        <dbReference type="ChEBI" id="CHEBI:78846"/>
        <dbReference type="ChEBI" id="CHEBI:149468"/>
        <dbReference type="EC" id="2.3.1.47"/>
    </reaction>
</comment>
<dbReference type="InterPro" id="IPR050087">
    <property type="entry name" value="AON_synthase_class-II"/>
</dbReference>
<sequence>MSFRESISNQKQQRHESGLLRELQTVASGQGVVLKRGGRELINFSSNDYLGLASSDELKTVAREGIQQWGVGAGASHLVCGHQTPHELLQHEIAEFVDAEKAIVFSTGYMANLAVPNAFLSRHDLLLQDKLNHASLIDAGLLCRADTARYRHLDVDHARQLANCASQPQVMVATDGVFSMNGNVADVKQLAELCDREDRLLLVDDAHGFGVLGDNGAGTLSQAGIRPAGQNLMIGTLSKAAGSFGAFVAGDAILVDHLIQEARPFIYTTALPPAIVEASREAVRMMQRQTWRREKLARNVELFRDLSAERNIELLPSQTPIQSILFESPTDATDASRTLADAGFLVIAIRPPTVPKGTSRLRITLSALHEPEMIERLTNLLARLGSDRS</sequence>
<dbReference type="Pfam" id="PF00155">
    <property type="entry name" value="Aminotran_1_2"/>
    <property type="match status" value="1"/>
</dbReference>
<evidence type="ECO:0000313" key="12">
    <source>
        <dbReference type="EMBL" id="QEG25085.1"/>
    </source>
</evidence>
<dbReference type="InterPro" id="IPR004839">
    <property type="entry name" value="Aminotransferase_I/II_large"/>
</dbReference>
<dbReference type="KEGG" id="mff:MFFC18_50080"/>
<evidence type="ECO:0000256" key="5">
    <source>
        <dbReference type="ARBA" id="ARBA00022679"/>
    </source>
</evidence>
<gene>
    <name evidence="12" type="primary">bioF</name>
    <name evidence="12" type="ORF">MFFC18_50080</name>
</gene>
<evidence type="ECO:0000256" key="1">
    <source>
        <dbReference type="ARBA" id="ARBA00001933"/>
    </source>
</evidence>
<dbReference type="CDD" id="cd06454">
    <property type="entry name" value="KBL_like"/>
    <property type="match status" value="1"/>
</dbReference>
<dbReference type="GO" id="GO:0008710">
    <property type="term" value="F:8-amino-7-oxononanoate synthase activity"/>
    <property type="evidence" value="ECO:0007669"/>
    <property type="project" value="UniProtKB-UniRule"/>
</dbReference>
<evidence type="ECO:0000256" key="8">
    <source>
        <dbReference type="ARBA" id="ARBA00047715"/>
    </source>
</evidence>
<evidence type="ECO:0000256" key="2">
    <source>
        <dbReference type="ARBA" id="ARBA00004746"/>
    </source>
</evidence>
<dbReference type="Gene3D" id="3.40.640.10">
    <property type="entry name" value="Type I PLP-dependent aspartate aminotransferase-like (Major domain)"/>
    <property type="match status" value="1"/>
</dbReference>